<comment type="caution">
    <text evidence="3">The sequence shown here is derived from an EMBL/GenBank/DDBJ whole genome shotgun (WGS) entry which is preliminary data.</text>
</comment>
<dbReference type="Gene3D" id="1.25.40.10">
    <property type="entry name" value="Tetratricopeptide repeat domain"/>
    <property type="match status" value="1"/>
</dbReference>
<evidence type="ECO:0000256" key="2">
    <source>
        <dbReference type="SAM" id="MobiDB-lite"/>
    </source>
</evidence>
<protein>
    <submittedName>
        <fullName evidence="3">Uncharacterized protein</fullName>
    </submittedName>
</protein>
<dbReference type="PROSITE" id="PS50005">
    <property type="entry name" value="TPR"/>
    <property type="match status" value="1"/>
</dbReference>
<reference evidence="3" key="1">
    <citation type="submission" date="2019-09" db="EMBL/GenBank/DDBJ databases">
        <title>Draft genome information of white flower Hibiscus syriacus.</title>
        <authorList>
            <person name="Kim Y.-M."/>
        </authorList>
    </citation>
    <scope>NUCLEOTIDE SEQUENCE [LARGE SCALE GENOMIC DNA]</scope>
    <source>
        <strain evidence="3">YM2019G1</strain>
    </source>
</reference>
<accession>A0A6A2Y508</accession>
<evidence type="ECO:0000256" key="1">
    <source>
        <dbReference type="PROSITE-ProRule" id="PRU00339"/>
    </source>
</evidence>
<feature type="repeat" description="TPR" evidence="1">
    <location>
        <begin position="123"/>
        <end position="156"/>
    </location>
</feature>
<dbReference type="Proteomes" id="UP000436088">
    <property type="component" value="Unassembled WGS sequence"/>
</dbReference>
<dbReference type="InterPro" id="IPR011990">
    <property type="entry name" value="TPR-like_helical_dom_sf"/>
</dbReference>
<evidence type="ECO:0000313" key="3">
    <source>
        <dbReference type="EMBL" id="KAE8679180.1"/>
    </source>
</evidence>
<dbReference type="EMBL" id="VEPZ02001331">
    <property type="protein sequence ID" value="KAE8679180.1"/>
    <property type="molecule type" value="Genomic_DNA"/>
</dbReference>
<dbReference type="SMART" id="SM00028">
    <property type="entry name" value="TPR"/>
    <property type="match status" value="3"/>
</dbReference>
<dbReference type="SUPFAM" id="SSF48452">
    <property type="entry name" value="TPR-like"/>
    <property type="match status" value="1"/>
</dbReference>
<name>A0A6A2Y508_HIBSY</name>
<keyword evidence="1" id="KW-0802">TPR repeat</keyword>
<organism evidence="3 4">
    <name type="scientific">Hibiscus syriacus</name>
    <name type="common">Rose of Sharon</name>
    <dbReference type="NCBI Taxonomy" id="106335"/>
    <lineage>
        <taxon>Eukaryota</taxon>
        <taxon>Viridiplantae</taxon>
        <taxon>Streptophyta</taxon>
        <taxon>Embryophyta</taxon>
        <taxon>Tracheophyta</taxon>
        <taxon>Spermatophyta</taxon>
        <taxon>Magnoliopsida</taxon>
        <taxon>eudicotyledons</taxon>
        <taxon>Gunneridae</taxon>
        <taxon>Pentapetalae</taxon>
        <taxon>rosids</taxon>
        <taxon>malvids</taxon>
        <taxon>Malvales</taxon>
        <taxon>Malvaceae</taxon>
        <taxon>Malvoideae</taxon>
        <taxon>Hibiscus</taxon>
    </lineage>
</organism>
<evidence type="ECO:0000313" key="4">
    <source>
        <dbReference type="Proteomes" id="UP000436088"/>
    </source>
</evidence>
<dbReference type="PANTHER" id="PTHR46183">
    <property type="entry name" value="PROTEIN CLMP1"/>
    <property type="match status" value="1"/>
</dbReference>
<gene>
    <name evidence="3" type="ORF">F3Y22_tig00111402pilonHSYRG00940</name>
</gene>
<feature type="region of interest" description="Disordered" evidence="2">
    <location>
        <begin position="1"/>
        <end position="25"/>
    </location>
</feature>
<keyword evidence="4" id="KW-1185">Reference proteome</keyword>
<dbReference type="InterPro" id="IPR019734">
    <property type="entry name" value="TPR_rpt"/>
</dbReference>
<dbReference type="InterPro" id="IPR044517">
    <property type="entry name" value="PHOX1-4"/>
</dbReference>
<proteinExistence type="predicted"/>
<sequence>MPQPSLARSTVAEIPTSGNQKGGRRTFKPKTLLTLFTKLSFEVWACKQIGWPIFVSCIGRLQANLCLICPNRGSLTQLRLSYSTRGVGKRSVVQSNQVSVQNNSSNNVNGIVDLDSSVFLKRANELREEGDLKYQNKDYVAALQLYDNALKLIPKTHPDRAVFHSNRAACLMQMKPVDYDAVIAECNMAIQVQPHFVQPILRRARAFEAVVGKYEMAMEDAQSLLGAEPNNKSATAVGPSFAQPVKLAASLTAAVIGAVKNPSIKQRKVICSKEERRVGRGLISQAIAAGCGGRGPFFSLHGGDRGGEGEL</sequence>
<dbReference type="PANTHER" id="PTHR46183:SF8">
    <property type="entry name" value="PROTEIN CLMP1"/>
    <property type="match status" value="1"/>
</dbReference>
<dbReference type="AlphaFoldDB" id="A0A6A2Y508"/>